<gene>
    <name evidence="6" type="ORF">GGB84_004250</name>
    <name evidence="5" type="ORF">LHLDPJGA_00093</name>
</gene>
<evidence type="ECO:0000256" key="2">
    <source>
        <dbReference type="SAM" id="MobiDB-lite"/>
    </source>
</evidence>
<feature type="region of interest" description="Disordered" evidence="2">
    <location>
        <begin position="1"/>
        <end position="27"/>
    </location>
</feature>
<dbReference type="InterPro" id="IPR045584">
    <property type="entry name" value="Pilin-like"/>
</dbReference>
<dbReference type="InterPro" id="IPR014911">
    <property type="entry name" value="PilS_N"/>
</dbReference>
<dbReference type="GO" id="GO:0016020">
    <property type="term" value="C:membrane"/>
    <property type="evidence" value="ECO:0007669"/>
    <property type="project" value="UniProtKB-SubCell"/>
</dbReference>
<sequence>MKTKPNVLPAHNDCPQTTTTGNSRRRKAHRGIEMLSAMGWWSYAIIIVVCVLGMLFGLYIFGRSGSEASNLTQLATATQRAARTQAGFGTANLNTVLYNAGQIPNGWTYNSGTIYNQWNGTVTVTGKTSYFTITDTGIPSSECISIAQTLAAGGVANYLTVGGTKITPASDIATINTACGNANSSVNSTTKTIVMYVGALQ</sequence>
<evidence type="ECO:0000256" key="1">
    <source>
        <dbReference type="ARBA" id="ARBA00004370"/>
    </source>
</evidence>
<dbReference type="SUPFAM" id="SSF54523">
    <property type="entry name" value="Pili subunits"/>
    <property type="match status" value="1"/>
</dbReference>
<feature type="domain" description="Type 4 secretion system PilS N-terminal" evidence="4">
    <location>
        <begin position="66"/>
        <end position="186"/>
    </location>
</feature>
<keyword evidence="5" id="KW-0614">Plasmid</keyword>
<dbReference type="RefSeq" id="WP_021560329.1">
    <property type="nucleotide sequence ID" value="NZ_CP036181.1"/>
</dbReference>
<geneLocation type="plasmid" evidence="5">
    <name>p1108-emrB</name>
</geneLocation>
<feature type="transmembrane region" description="Helical" evidence="3">
    <location>
        <begin position="40"/>
        <end position="61"/>
    </location>
</feature>
<name>A0A2S1J9J9_ECOLX</name>
<accession>A0A2S1J9J9</accession>
<dbReference type="EMBL" id="MG825377">
    <property type="protein sequence ID" value="AWF74995.1"/>
    <property type="molecule type" value="Genomic_DNA"/>
</dbReference>
<dbReference type="AlphaFoldDB" id="A0A2S1J9J9"/>
<keyword evidence="3" id="KW-0472">Membrane</keyword>
<reference evidence="5" key="2">
    <citation type="submission" date="2018-01" db="EMBL/GenBank/DDBJ databases">
        <title>Prevalence of blaNDM and mcr-1 in Escherichia coli from food in China.</title>
        <authorList>
            <person name="Liu X."/>
            <person name="Li R."/>
            <person name="Chen S."/>
        </authorList>
    </citation>
    <scope>NUCLEOTIDE SEQUENCE</scope>
    <source>
        <strain evidence="5">1108</strain>
        <plasmid evidence="5">p1108-emrB</plasmid>
    </source>
</reference>
<dbReference type="Pfam" id="PF08805">
    <property type="entry name" value="PilS"/>
    <property type="match status" value="1"/>
</dbReference>
<comment type="subcellular location">
    <subcellularLocation>
        <location evidence="1">Membrane</location>
    </subcellularLocation>
</comment>
<reference evidence="6" key="3">
    <citation type="submission" date="2020-02" db="EMBL/GenBank/DDBJ databases">
        <authorList>
            <consortium name="NCBI Pathogen Detection Project"/>
        </authorList>
    </citation>
    <scope>NUCLEOTIDE SEQUENCE</scope>
    <source>
        <strain evidence="6">1839</strain>
    </source>
</reference>
<evidence type="ECO:0000259" key="4">
    <source>
        <dbReference type="Pfam" id="PF08805"/>
    </source>
</evidence>
<evidence type="ECO:0000313" key="5">
    <source>
        <dbReference type="EMBL" id="AWF74995.1"/>
    </source>
</evidence>
<keyword evidence="3" id="KW-1133">Transmembrane helix</keyword>
<evidence type="ECO:0000313" key="6">
    <source>
        <dbReference type="EMBL" id="HAG5772496.1"/>
    </source>
</evidence>
<proteinExistence type="predicted"/>
<dbReference type="EMBL" id="DAAYTU010000036">
    <property type="protein sequence ID" value="HAG5772496.1"/>
    <property type="molecule type" value="Genomic_DNA"/>
</dbReference>
<organism evidence="5">
    <name type="scientific">Escherichia coli</name>
    <dbReference type="NCBI Taxonomy" id="562"/>
    <lineage>
        <taxon>Bacteria</taxon>
        <taxon>Pseudomonadati</taxon>
        <taxon>Pseudomonadota</taxon>
        <taxon>Gammaproteobacteria</taxon>
        <taxon>Enterobacterales</taxon>
        <taxon>Enterobacteriaceae</taxon>
        <taxon>Escherichia</taxon>
    </lineage>
</organism>
<keyword evidence="3" id="KW-0812">Transmembrane</keyword>
<reference evidence="6" key="1">
    <citation type="journal article" date="2018" name="Genome Biol.">
        <title>SKESA: strategic k-mer extension for scrupulous assemblies.</title>
        <authorList>
            <person name="Souvorov A."/>
            <person name="Agarwala R."/>
            <person name="Lipman D.J."/>
        </authorList>
    </citation>
    <scope>NUCLEOTIDE SEQUENCE [LARGE SCALE GENOMIC DNA]</scope>
    <source>
        <strain evidence="6">1839</strain>
    </source>
</reference>
<dbReference type="Gene3D" id="3.30.1690.10">
    <property type="entry name" value="TcpA-like pilin"/>
    <property type="match status" value="1"/>
</dbReference>
<protein>
    <submittedName>
        <fullName evidence="6">Pilus assembly protein</fullName>
    </submittedName>
</protein>
<evidence type="ECO:0000256" key="3">
    <source>
        <dbReference type="SAM" id="Phobius"/>
    </source>
</evidence>